<dbReference type="EMBL" id="PJQL01000205">
    <property type="protein sequence ID" value="RCH98327.1"/>
    <property type="molecule type" value="Genomic_DNA"/>
</dbReference>
<protein>
    <submittedName>
        <fullName evidence="1">Uncharacterized protein</fullName>
    </submittedName>
</protein>
<evidence type="ECO:0000313" key="1">
    <source>
        <dbReference type="EMBL" id="RCH98327.1"/>
    </source>
</evidence>
<organism evidence="1 2">
    <name type="scientific">Rhizopus azygosporus</name>
    <name type="common">Rhizopus microsporus var. azygosporus</name>
    <dbReference type="NCBI Taxonomy" id="86630"/>
    <lineage>
        <taxon>Eukaryota</taxon>
        <taxon>Fungi</taxon>
        <taxon>Fungi incertae sedis</taxon>
        <taxon>Mucoromycota</taxon>
        <taxon>Mucoromycotina</taxon>
        <taxon>Mucoromycetes</taxon>
        <taxon>Mucorales</taxon>
        <taxon>Mucorineae</taxon>
        <taxon>Rhizopodaceae</taxon>
        <taxon>Rhizopus</taxon>
    </lineage>
</organism>
<comment type="caution">
    <text evidence="1">The sequence shown here is derived from an EMBL/GenBank/DDBJ whole genome shotgun (WGS) entry which is preliminary data.</text>
</comment>
<gene>
    <name evidence="1" type="ORF">CU097_002748</name>
</gene>
<proteinExistence type="predicted"/>
<sequence>MQPVFGVLTDVSGLEISAYKNHSAGPSPSTTNSNITEDANTMLHVSIESGISYTLTIKHYEDTMPYSLRELFIPPSDKRA</sequence>
<reference evidence="1 2" key="1">
    <citation type="journal article" date="2018" name="G3 (Bethesda)">
        <title>Phylogenetic and Phylogenomic Definition of Rhizopus Species.</title>
        <authorList>
            <person name="Gryganskyi A.P."/>
            <person name="Golan J."/>
            <person name="Dolatabadi S."/>
            <person name="Mondo S."/>
            <person name="Robb S."/>
            <person name="Idnurm A."/>
            <person name="Muszewska A."/>
            <person name="Steczkiewicz K."/>
            <person name="Masonjones S."/>
            <person name="Liao H.L."/>
            <person name="Gajdeczka M.T."/>
            <person name="Anike F."/>
            <person name="Vuek A."/>
            <person name="Anishchenko I.M."/>
            <person name="Voigt K."/>
            <person name="de Hoog G.S."/>
            <person name="Smith M.E."/>
            <person name="Heitman J."/>
            <person name="Vilgalys R."/>
            <person name="Stajich J.E."/>
        </authorList>
    </citation>
    <scope>NUCLEOTIDE SEQUENCE [LARGE SCALE GENOMIC DNA]</scope>
    <source>
        <strain evidence="1 2">CBS 357.93</strain>
    </source>
</reference>
<name>A0A367K829_RHIAZ</name>
<dbReference type="Proteomes" id="UP000252139">
    <property type="component" value="Unassembled WGS sequence"/>
</dbReference>
<keyword evidence="2" id="KW-1185">Reference proteome</keyword>
<dbReference type="AlphaFoldDB" id="A0A367K829"/>
<accession>A0A367K829</accession>
<evidence type="ECO:0000313" key="2">
    <source>
        <dbReference type="Proteomes" id="UP000252139"/>
    </source>
</evidence>
<feature type="non-terminal residue" evidence="1">
    <location>
        <position position="80"/>
    </location>
</feature>